<dbReference type="EMBL" id="ABOX02000081">
    <property type="protein sequence ID" value="EEF57201.1"/>
    <property type="molecule type" value="Genomic_DNA"/>
</dbReference>
<dbReference type="GO" id="GO:0005886">
    <property type="term" value="C:plasma membrane"/>
    <property type="evidence" value="ECO:0007669"/>
    <property type="project" value="UniProtKB-SubCell"/>
</dbReference>
<evidence type="ECO:0000259" key="11">
    <source>
        <dbReference type="Pfam" id="PF21687"/>
    </source>
</evidence>
<keyword evidence="13" id="KW-1185">Reference proteome</keyword>
<dbReference type="InterPro" id="IPR038072">
    <property type="entry name" value="GspK_central_sf"/>
</dbReference>
<sequence precursor="true">MKLRSKGKQSGIAIVIVMVSIFVLSVIAGVFAFSMKVESRLAMNGYNETEMEWLGRSGVELGKYFLAQQLNIPGERYDSLNQKWAGGPGGTNDLLADLSLEDVHLGNGRFSVKIKDSERKFDINMAVNNDAVLQQALILAGVDASDVPTIIGSIQDWIDKDDNTHINGAESDYYQSLNPPYFAKNGPFDDVSELLFVKGVSPDIYWGPNSTNHPQTLFTT</sequence>
<gene>
    <name evidence="12" type="ORF">Cflav_PD0208</name>
</gene>
<feature type="domain" description="T2SS protein K first SAM-like" evidence="11">
    <location>
        <begin position="121"/>
        <end position="205"/>
    </location>
</feature>
<evidence type="ECO:0000256" key="10">
    <source>
        <dbReference type="SAM" id="Phobius"/>
    </source>
</evidence>
<dbReference type="PANTHER" id="PTHR38831:SF1">
    <property type="entry name" value="TYPE II SECRETION SYSTEM PROTEIN K-RELATED"/>
    <property type="match status" value="1"/>
</dbReference>
<evidence type="ECO:0000313" key="13">
    <source>
        <dbReference type="Proteomes" id="UP000003688"/>
    </source>
</evidence>
<feature type="non-terminal residue" evidence="12">
    <location>
        <position position="220"/>
    </location>
</feature>
<evidence type="ECO:0000256" key="8">
    <source>
        <dbReference type="ARBA" id="ARBA00022989"/>
    </source>
</evidence>
<evidence type="ECO:0000313" key="12">
    <source>
        <dbReference type="EMBL" id="EEF57201.1"/>
    </source>
</evidence>
<dbReference type="Proteomes" id="UP000003688">
    <property type="component" value="Unassembled WGS sequence"/>
</dbReference>
<evidence type="ECO:0000256" key="4">
    <source>
        <dbReference type="ARBA" id="ARBA00022475"/>
    </source>
</evidence>
<accession>B9XSK1</accession>
<evidence type="ECO:0000256" key="6">
    <source>
        <dbReference type="ARBA" id="ARBA00022692"/>
    </source>
</evidence>
<dbReference type="InterPro" id="IPR005628">
    <property type="entry name" value="GspK"/>
</dbReference>
<dbReference type="Gene3D" id="1.10.40.60">
    <property type="entry name" value="EpsJ-like"/>
    <property type="match status" value="1"/>
</dbReference>
<dbReference type="InterPro" id="IPR049031">
    <property type="entry name" value="T2SSK_SAM-like_1st"/>
</dbReference>
<keyword evidence="7" id="KW-0653">Protein transport</keyword>
<comment type="subcellular location">
    <subcellularLocation>
        <location evidence="1">Cell inner membrane</location>
    </subcellularLocation>
</comment>
<dbReference type="GO" id="GO:0009306">
    <property type="term" value="P:protein secretion"/>
    <property type="evidence" value="ECO:0007669"/>
    <property type="project" value="InterPro"/>
</dbReference>
<name>B9XSK1_PEDPL</name>
<keyword evidence="4" id="KW-1003">Cell membrane</keyword>
<comment type="similarity">
    <text evidence="2">Belongs to the GSP K family.</text>
</comment>
<protein>
    <submittedName>
        <fullName evidence="12">Type II secretory pathway component PulK-like protein</fullName>
    </submittedName>
</protein>
<evidence type="ECO:0000256" key="2">
    <source>
        <dbReference type="ARBA" id="ARBA00007246"/>
    </source>
</evidence>
<dbReference type="PANTHER" id="PTHR38831">
    <property type="entry name" value="TYPE II SECRETION SYSTEM PROTEIN K"/>
    <property type="match status" value="1"/>
</dbReference>
<evidence type="ECO:0000256" key="5">
    <source>
        <dbReference type="ARBA" id="ARBA00022519"/>
    </source>
</evidence>
<evidence type="ECO:0000256" key="7">
    <source>
        <dbReference type="ARBA" id="ARBA00022927"/>
    </source>
</evidence>
<evidence type="ECO:0000256" key="3">
    <source>
        <dbReference type="ARBA" id="ARBA00022448"/>
    </source>
</evidence>
<feature type="transmembrane region" description="Helical" evidence="10">
    <location>
        <begin position="12"/>
        <end position="33"/>
    </location>
</feature>
<dbReference type="Pfam" id="PF21687">
    <property type="entry name" value="T2SSK_1st"/>
    <property type="match status" value="1"/>
</dbReference>
<keyword evidence="3" id="KW-0813">Transport</keyword>
<proteinExistence type="inferred from homology"/>
<organism evidence="12 13">
    <name type="scientific">Pedosphaera parvula (strain Ellin514)</name>
    <dbReference type="NCBI Taxonomy" id="320771"/>
    <lineage>
        <taxon>Bacteria</taxon>
        <taxon>Pseudomonadati</taxon>
        <taxon>Verrucomicrobiota</taxon>
        <taxon>Pedosphaerae</taxon>
        <taxon>Pedosphaerales</taxon>
        <taxon>Pedosphaeraceae</taxon>
        <taxon>Pedosphaera</taxon>
    </lineage>
</organism>
<dbReference type="OrthoDB" id="9790152at2"/>
<keyword evidence="5" id="KW-0997">Cell inner membrane</keyword>
<dbReference type="RefSeq" id="WP_007418784.1">
    <property type="nucleotide sequence ID" value="NZ_ABOX02000081.1"/>
</dbReference>
<reference evidence="12 13" key="1">
    <citation type="journal article" date="2011" name="J. Bacteriol.">
        <title>Genome sequence of 'Pedosphaera parvula' Ellin514, an aerobic Verrucomicrobial isolate from pasture soil.</title>
        <authorList>
            <person name="Kant R."/>
            <person name="van Passel M.W."/>
            <person name="Sangwan P."/>
            <person name="Palva A."/>
            <person name="Lucas S."/>
            <person name="Copeland A."/>
            <person name="Lapidus A."/>
            <person name="Glavina Del Rio T."/>
            <person name="Dalin E."/>
            <person name="Tice H."/>
            <person name="Bruce D."/>
            <person name="Goodwin L."/>
            <person name="Pitluck S."/>
            <person name="Chertkov O."/>
            <person name="Larimer F.W."/>
            <person name="Land M.L."/>
            <person name="Hauser L."/>
            <person name="Brettin T.S."/>
            <person name="Detter J.C."/>
            <person name="Han S."/>
            <person name="de Vos W.M."/>
            <person name="Janssen P.H."/>
            <person name="Smidt H."/>
        </authorList>
    </citation>
    <scope>NUCLEOTIDE SEQUENCE [LARGE SCALE GENOMIC DNA]</scope>
    <source>
        <strain evidence="12 13">Ellin514</strain>
    </source>
</reference>
<keyword evidence="6 10" id="KW-0812">Transmembrane</keyword>
<keyword evidence="8 10" id="KW-1133">Transmembrane helix</keyword>
<dbReference type="STRING" id="320771.Cflav_PD0208"/>
<dbReference type="SUPFAM" id="SSF158544">
    <property type="entry name" value="GspK insert domain-like"/>
    <property type="match status" value="1"/>
</dbReference>
<keyword evidence="9 10" id="KW-0472">Membrane</keyword>
<dbReference type="AlphaFoldDB" id="B9XSK1"/>
<evidence type="ECO:0000256" key="1">
    <source>
        <dbReference type="ARBA" id="ARBA00004533"/>
    </source>
</evidence>
<comment type="caution">
    <text evidence="12">The sequence shown here is derived from an EMBL/GenBank/DDBJ whole genome shotgun (WGS) entry which is preliminary data.</text>
</comment>
<evidence type="ECO:0000256" key="9">
    <source>
        <dbReference type="ARBA" id="ARBA00023136"/>
    </source>
</evidence>